<feature type="non-terminal residue" evidence="1">
    <location>
        <position position="95"/>
    </location>
</feature>
<accession>A0A1A8Q4C8</accession>
<feature type="non-terminal residue" evidence="1">
    <location>
        <position position="1"/>
    </location>
</feature>
<reference evidence="1" key="1">
    <citation type="submission" date="2016-05" db="EMBL/GenBank/DDBJ databases">
        <authorList>
            <person name="Lavstsen T."/>
            <person name="Jespersen J.S."/>
        </authorList>
    </citation>
    <scope>NUCLEOTIDE SEQUENCE</scope>
    <source>
        <tissue evidence="1">Brain</tissue>
    </source>
</reference>
<reference evidence="1" key="2">
    <citation type="submission" date="2016-06" db="EMBL/GenBank/DDBJ databases">
        <title>The genome of a short-lived fish provides insights into sex chromosome evolution and the genetic control of aging.</title>
        <authorList>
            <person name="Reichwald K."/>
            <person name="Felder M."/>
            <person name="Petzold A."/>
            <person name="Koch P."/>
            <person name="Groth M."/>
            <person name="Platzer M."/>
        </authorList>
    </citation>
    <scope>NUCLEOTIDE SEQUENCE</scope>
    <source>
        <tissue evidence="1">Brain</tissue>
    </source>
</reference>
<evidence type="ECO:0000313" key="1">
    <source>
        <dbReference type="EMBL" id="SBR88064.1"/>
    </source>
</evidence>
<protein>
    <submittedName>
        <fullName evidence="1">Uncharacterized protein</fullName>
    </submittedName>
</protein>
<organism evidence="1">
    <name type="scientific">Nothobranchius pienaari</name>
    <dbReference type="NCBI Taxonomy" id="704102"/>
    <lineage>
        <taxon>Eukaryota</taxon>
        <taxon>Metazoa</taxon>
        <taxon>Chordata</taxon>
        <taxon>Craniata</taxon>
        <taxon>Vertebrata</taxon>
        <taxon>Euteleostomi</taxon>
        <taxon>Actinopterygii</taxon>
        <taxon>Neopterygii</taxon>
        <taxon>Teleostei</taxon>
        <taxon>Neoteleostei</taxon>
        <taxon>Acanthomorphata</taxon>
        <taxon>Ovalentaria</taxon>
        <taxon>Atherinomorphae</taxon>
        <taxon>Cyprinodontiformes</taxon>
        <taxon>Nothobranchiidae</taxon>
        <taxon>Nothobranchius</taxon>
    </lineage>
</organism>
<proteinExistence type="predicted"/>
<gene>
    <name evidence="1" type="primary">Nfu_g_1_024811</name>
</gene>
<name>A0A1A8Q4C8_9TELE</name>
<dbReference type="EMBL" id="HAEG01010795">
    <property type="protein sequence ID" value="SBR88064.1"/>
    <property type="molecule type" value="Transcribed_RNA"/>
</dbReference>
<sequence length="95" mass="10477">HLFNKHLNIIPTFFAVIVKVQQSNSQSRLDEQSDVFHLKIQTGLGSKLVEGLWIFAHLLVKASLCYGSSAAVQACEDTWGCALAEWQLTEGGMNS</sequence>
<dbReference type="AlphaFoldDB" id="A0A1A8Q4C8"/>